<dbReference type="Proteomes" id="UP001367676">
    <property type="component" value="Unassembled WGS sequence"/>
</dbReference>
<organism evidence="2 3">
    <name type="scientific">Parthenolecanium corni</name>
    <dbReference type="NCBI Taxonomy" id="536013"/>
    <lineage>
        <taxon>Eukaryota</taxon>
        <taxon>Metazoa</taxon>
        <taxon>Ecdysozoa</taxon>
        <taxon>Arthropoda</taxon>
        <taxon>Hexapoda</taxon>
        <taxon>Insecta</taxon>
        <taxon>Pterygota</taxon>
        <taxon>Neoptera</taxon>
        <taxon>Paraneoptera</taxon>
        <taxon>Hemiptera</taxon>
        <taxon>Sternorrhyncha</taxon>
        <taxon>Coccoidea</taxon>
        <taxon>Coccidae</taxon>
        <taxon>Parthenolecanium</taxon>
    </lineage>
</organism>
<dbReference type="AlphaFoldDB" id="A0AAN9Y087"/>
<proteinExistence type="predicted"/>
<sequence length="115" mass="12483">MREKAKNEKEPLVSPSRPASPTAHLQPPPGPPQRVSAPQVLSPLPPPPPPPQPPRLRFIEAFSFLSLVTPHPTLPLYRTRPPSALSFSSRWSAPSRTGDGDGDGNENRNRDKDGG</sequence>
<name>A0AAN9Y087_9HEMI</name>
<evidence type="ECO:0000256" key="1">
    <source>
        <dbReference type="SAM" id="MobiDB-lite"/>
    </source>
</evidence>
<protein>
    <submittedName>
        <fullName evidence="2">Uncharacterized protein</fullName>
    </submittedName>
</protein>
<comment type="caution">
    <text evidence="2">The sequence shown here is derived from an EMBL/GenBank/DDBJ whole genome shotgun (WGS) entry which is preliminary data.</text>
</comment>
<feature type="region of interest" description="Disordered" evidence="1">
    <location>
        <begin position="72"/>
        <end position="115"/>
    </location>
</feature>
<evidence type="ECO:0000313" key="2">
    <source>
        <dbReference type="EMBL" id="KAK7579567.1"/>
    </source>
</evidence>
<dbReference type="EMBL" id="JBBCAQ010000034">
    <property type="protein sequence ID" value="KAK7579567.1"/>
    <property type="molecule type" value="Genomic_DNA"/>
</dbReference>
<accession>A0AAN9Y087</accession>
<feature type="compositionally biased region" description="Pro residues" evidence="1">
    <location>
        <begin position="43"/>
        <end position="54"/>
    </location>
</feature>
<feature type="compositionally biased region" description="Polar residues" evidence="1">
    <location>
        <begin position="85"/>
        <end position="95"/>
    </location>
</feature>
<feature type="compositionally biased region" description="Basic and acidic residues" evidence="1">
    <location>
        <begin position="105"/>
        <end position="115"/>
    </location>
</feature>
<reference evidence="2 3" key="1">
    <citation type="submission" date="2024-03" db="EMBL/GenBank/DDBJ databases">
        <title>Adaptation during the transition from Ophiocordyceps entomopathogen to insect associate is accompanied by gene loss and intensified selection.</title>
        <authorList>
            <person name="Ward C.M."/>
            <person name="Onetto C.A."/>
            <person name="Borneman A.R."/>
        </authorList>
    </citation>
    <scope>NUCLEOTIDE SEQUENCE [LARGE SCALE GENOMIC DNA]</scope>
    <source>
        <strain evidence="2">AWRI1</strain>
        <tissue evidence="2">Single Adult Female</tissue>
    </source>
</reference>
<evidence type="ECO:0000313" key="3">
    <source>
        <dbReference type="Proteomes" id="UP001367676"/>
    </source>
</evidence>
<feature type="region of interest" description="Disordered" evidence="1">
    <location>
        <begin position="1"/>
        <end position="56"/>
    </location>
</feature>
<gene>
    <name evidence="2" type="ORF">V9T40_000196</name>
</gene>
<keyword evidence="3" id="KW-1185">Reference proteome</keyword>
<feature type="compositionally biased region" description="Basic and acidic residues" evidence="1">
    <location>
        <begin position="1"/>
        <end position="11"/>
    </location>
</feature>